<organism evidence="8 9">
    <name type="scientific">Comamonas resistens</name>
    <dbReference type="NCBI Taxonomy" id="3046670"/>
    <lineage>
        <taxon>Bacteria</taxon>
        <taxon>Pseudomonadati</taxon>
        <taxon>Pseudomonadota</taxon>
        <taxon>Betaproteobacteria</taxon>
        <taxon>Burkholderiales</taxon>
        <taxon>Comamonadaceae</taxon>
        <taxon>Comamonas</taxon>
    </lineage>
</organism>
<protein>
    <submittedName>
        <fullName evidence="8">Translocation/assembly module TamB domain-containing protein</fullName>
    </submittedName>
</protein>
<dbReference type="PANTHER" id="PTHR36985:SF1">
    <property type="entry name" value="TRANSLOCATION AND ASSEMBLY MODULE SUBUNIT TAMB"/>
    <property type="match status" value="1"/>
</dbReference>
<keyword evidence="3 6" id="KW-1133">Transmembrane helix</keyword>
<keyword evidence="9" id="KW-1185">Reference proteome</keyword>
<evidence type="ECO:0000256" key="5">
    <source>
        <dbReference type="SAM" id="MobiDB-lite"/>
    </source>
</evidence>
<feature type="compositionally biased region" description="Polar residues" evidence="5">
    <location>
        <begin position="280"/>
        <end position="305"/>
    </location>
</feature>
<accession>A0ABY8SQR0</accession>
<evidence type="ECO:0000256" key="2">
    <source>
        <dbReference type="ARBA" id="ARBA00022692"/>
    </source>
</evidence>
<dbReference type="InterPro" id="IPR007452">
    <property type="entry name" value="TamB_C"/>
</dbReference>
<dbReference type="Proteomes" id="UP001240697">
    <property type="component" value="Chromosome"/>
</dbReference>
<gene>
    <name evidence="8" type="ORF">QMY55_19680</name>
</gene>
<dbReference type="PANTHER" id="PTHR36985">
    <property type="entry name" value="TRANSLOCATION AND ASSEMBLY MODULE SUBUNIT TAMB"/>
    <property type="match status" value="1"/>
</dbReference>
<evidence type="ECO:0000256" key="3">
    <source>
        <dbReference type="ARBA" id="ARBA00022989"/>
    </source>
</evidence>
<feature type="domain" description="Translocation and assembly module TamB C-terminal" evidence="7">
    <location>
        <begin position="1085"/>
        <end position="1442"/>
    </location>
</feature>
<keyword evidence="2 6" id="KW-0812">Transmembrane</keyword>
<evidence type="ECO:0000256" key="6">
    <source>
        <dbReference type="SAM" id="Phobius"/>
    </source>
</evidence>
<dbReference type="RefSeq" id="WP_283485803.1">
    <property type="nucleotide sequence ID" value="NZ_CP125947.1"/>
</dbReference>
<feature type="region of interest" description="Disordered" evidence="5">
    <location>
        <begin position="1"/>
        <end position="23"/>
    </location>
</feature>
<proteinExistence type="predicted"/>
<feature type="compositionally biased region" description="Low complexity" evidence="5">
    <location>
        <begin position="7"/>
        <end position="23"/>
    </location>
</feature>
<evidence type="ECO:0000259" key="7">
    <source>
        <dbReference type="Pfam" id="PF04357"/>
    </source>
</evidence>
<sequence>MADNKTPAGQAPSTPAPSAAAAAHAPRKRRRWLRALGWLFLTCVVAIALALGTLLWWIGRDDSLATTLQRVARWLPAEQSLSAKEVTGSVKNGGHIGWLQWQSPTMKVELKEATIAWQFRPLILSRALKLGEVHVAELEISSTPDPEKKPSEPLQSLMLPVKIELPFQIDRIVWKGPPETVVENLSGRYEYTGSLHELQVRSLHVADGDYQALARIQAAAPMQTRVELQGQLKTPNPLQSKDGQTASLIDVLADAQIKGTLATEAAELQITAHAEAAVQTAESQNSEQPAQSDASSNSKSIQKSANNKRKQLENQEQSTADVQPMLADIKATIAPWKPQPLLSAQALLKNLDVAAFWPQGPRTALSGELQAGPGPVLQADSAAAADQTPQPTWALSTQFSNALPGPWDKQRLPLKNLQAQVNFDGSQWLVDEALVDIGKGQLNLAGQYMPAGQMFEGKLLVKQLNPADLYSSLEAAPLDGSLKAETLTPPVSSDAGNGETVAAAPIAFSVDLHAPGRPSDKALRIQTLATQGQWQAPLLQLQTLELEALQASISAKAIEFNTETQQAKAQLKAALPGAQLQLAGHIAPKDGQGQATLQLSSLSALTQWLARLPGMDKPLGGAKLDGAVQTQLDWRGGWGALLERLKAAPGAPLPASGLQLNASVNSDLIRYQAAGAAPDQALSLSKLQLKLNGSPENTQLSLAALAQQADKSVQLDTALQAGLASGKGAAPLDWQASLDKLQAQLKPGKDKPGPWALQLQPGAPVQITQRTSGNTVLSTAWQITAGKLQITPPAGAGGQGRGNALAPALLQWDNSSFTKAGNGQFGLRSTGRAQGIPLAWVDAFSLGDDEPPLQAAGLSGDLSFNGQWDVDTMGRNLRAELMVERAGGDLRLAVDDGGTGTTVIQTTGPTAKRAGGTRTRTISGAGMRSRIKQAKLTVQASGSNVTTKLLWDSERAGTAQAELRTQLSYGKDGWSLPPNAPLSGQLRASMPDIGIWGLFAPPGWRVKGTLAADATISGTLDDPKWLGNINAESLNITSLLDGVDLQDGVLRAKLQGTRLDITELHLKGGKGSNTRILGYSGNLTSAPEDGGTLTGSGYAQFTPPGRAGEPGLSMHLQAKASKLQVLVRADRQVSVSGELSANLQQGQFTLRGDLTVDRASIILPEESAPSLDKDVVVRSAASRKAEEEARKKQERDERRDQARATPRKLPDILVKLNMGRDFALQGFGIVTRLRGDLEIKGASYAGGPPSVTGEIRTEQGRYRAWGQSLNVENGLIRFNGPYNNPSLDILALRPNIAVKAGVQVMGSASAPRVLLYSDPVLPDAEKLSWVVMGRDPASGGASSALLQQAAMALLAGGNSSSGKIAGSLGLDEVGFKGGGDGDAEGAALTMGKRISDKLYLTYEQSLSGAMGIIYIFYDLSRNLTLRAQTGVTSALDLVYTVRKD</sequence>
<name>A0ABY8SQR0_9BURK</name>
<dbReference type="Pfam" id="PF04357">
    <property type="entry name" value="TamB"/>
    <property type="match status" value="1"/>
</dbReference>
<feature type="transmembrane region" description="Helical" evidence="6">
    <location>
        <begin position="36"/>
        <end position="58"/>
    </location>
</feature>
<evidence type="ECO:0000256" key="4">
    <source>
        <dbReference type="ARBA" id="ARBA00023136"/>
    </source>
</evidence>
<evidence type="ECO:0000313" key="8">
    <source>
        <dbReference type="EMBL" id="WHS64689.1"/>
    </source>
</evidence>
<comment type="subcellular location">
    <subcellularLocation>
        <location evidence="1">Membrane</location>
        <topology evidence="1">Single-pass membrane protein</topology>
    </subcellularLocation>
</comment>
<dbReference type="EMBL" id="CP125947">
    <property type="protein sequence ID" value="WHS64689.1"/>
    <property type="molecule type" value="Genomic_DNA"/>
</dbReference>
<feature type="region of interest" description="Disordered" evidence="5">
    <location>
        <begin position="1181"/>
        <end position="1204"/>
    </location>
</feature>
<evidence type="ECO:0000256" key="1">
    <source>
        <dbReference type="ARBA" id="ARBA00004167"/>
    </source>
</evidence>
<feature type="region of interest" description="Disordered" evidence="5">
    <location>
        <begin position="279"/>
        <end position="320"/>
    </location>
</feature>
<reference evidence="8 9" key="1">
    <citation type="submission" date="2023-05" db="EMBL/GenBank/DDBJ databases">
        <authorList>
            <person name="Yin Y."/>
            <person name="Lu Z."/>
        </authorList>
    </citation>
    <scope>NUCLEOTIDE SEQUENCE [LARGE SCALE GENOMIC DNA]</scope>
    <source>
        <strain evidence="8 9">ZM22</strain>
    </source>
</reference>
<evidence type="ECO:0000313" key="9">
    <source>
        <dbReference type="Proteomes" id="UP001240697"/>
    </source>
</evidence>
<feature type="compositionally biased region" description="Basic and acidic residues" evidence="5">
    <location>
        <begin position="1183"/>
        <end position="1202"/>
    </location>
</feature>
<keyword evidence="4 6" id="KW-0472">Membrane</keyword>